<name>A0A545ALL3_9ACTN</name>
<reference evidence="1 2" key="1">
    <citation type="submission" date="2019-07" db="EMBL/GenBank/DDBJ databases">
        <title>Cryptosporangium phraense sp. nov., isolated from plant litter.</title>
        <authorList>
            <person name="Suriyachadkun C."/>
        </authorList>
    </citation>
    <scope>NUCLEOTIDE SEQUENCE [LARGE SCALE GENOMIC DNA]</scope>
    <source>
        <strain evidence="1 2">A-T 5661</strain>
    </source>
</reference>
<keyword evidence="2" id="KW-1185">Reference proteome</keyword>
<dbReference type="CDD" id="cd07812">
    <property type="entry name" value="SRPBCC"/>
    <property type="match status" value="1"/>
</dbReference>
<dbReference type="InterPro" id="IPR019587">
    <property type="entry name" value="Polyketide_cyclase/dehydratase"/>
</dbReference>
<gene>
    <name evidence="1" type="ORF">FL583_25045</name>
</gene>
<dbReference type="SUPFAM" id="SSF55961">
    <property type="entry name" value="Bet v1-like"/>
    <property type="match status" value="1"/>
</dbReference>
<accession>A0A545ALL3</accession>
<protein>
    <submittedName>
        <fullName evidence="1">SRPBCC family protein</fullName>
    </submittedName>
</protein>
<evidence type="ECO:0000313" key="1">
    <source>
        <dbReference type="EMBL" id="TQS42209.1"/>
    </source>
</evidence>
<dbReference type="InterPro" id="IPR023393">
    <property type="entry name" value="START-like_dom_sf"/>
</dbReference>
<dbReference type="InParanoid" id="A0A545ALL3"/>
<dbReference type="Proteomes" id="UP000317982">
    <property type="component" value="Unassembled WGS sequence"/>
</dbReference>
<sequence length="154" mass="16878">MQTVRLSIPAPPDRVFAVLTDGWAYASWVVGASHIRNVDDGFPAVGTRIHHSVGGWPAMVEDTSEVLEVEPDRLLVLKVKVWPLFGGIVRVELEPDGEGTMAVMSEEFVDGPGKFVPEPLIAPLLNARNRESLRRLADRAVNDDRYAAGGAEHR</sequence>
<comment type="caution">
    <text evidence="1">The sequence shown here is derived from an EMBL/GenBank/DDBJ whole genome shotgun (WGS) entry which is preliminary data.</text>
</comment>
<dbReference type="RefSeq" id="WP_142707266.1">
    <property type="nucleotide sequence ID" value="NZ_VIRS01000019.1"/>
</dbReference>
<organism evidence="1 2">
    <name type="scientific">Cryptosporangium phraense</name>
    <dbReference type="NCBI Taxonomy" id="2593070"/>
    <lineage>
        <taxon>Bacteria</taxon>
        <taxon>Bacillati</taxon>
        <taxon>Actinomycetota</taxon>
        <taxon>Actinomycetes</taxon>
        <taxon>Cryptosporangiales</taxon>
        <taxon>Cryptosporangiaceae</taxon>
        <taxon>Cryptosporangium</taxon>
    </lineage>
</organism>
<evidence type="ECO:0000313" key="2">
    <source>
        <dbReference type="Proteomes" id="UP000317982"/>
    </source>
</evidence>
<dbReference type="AlphaFoldDB" id="A0A545ALL3"/>
<dbReference type="Pfam" id="PF10604">
    <property type="entry name" value="Polyketide_cyc2"/>
    <property type="match status" value="1"/>
</dbReference>
<proteinExistence type="predicted"/>
<dbReference type="EMBL" id="VIRS01000019">
    <property type="protein sequence ID" value="TQS42209.1"/>
    <property type="molecule type" value="Genomic_DNA"/>
</dbReference>
<dbReference type="Gene3D" id="3.30.530.20">
    <property type="match status" value="1"/>
</dbReference>
<dbReference type="OrthoDB" id="4483486at2"/>